<dbReference type="Proteomes" id="UP000316242">
    <property type="component" value="Unassembled WGS sequence"/>
</dbReference>
<dbReference type="PROSITE" id="PS51186">
    <property type="entry name" value="GNAT"/>
    <property type="match status" value="1"/>
</dbReference>
<dbReference type="Gene3D" id="3.40.630.30">
    <property type="match status" value="1"/>
</dbReference>
<name>A0ABQ0RJH0_GLUNI</name>
<dbReference type="EMBL" id="BJNE01000003">
    <property type="protein sequence ID" value="GEC11964.1"/>
    <property type="molecule type" value="Genomic_DNA"/>
</dbReference>
<proteinExistence type="predicted"/>
<dbReference type="InterPro" id="IPR000182">
    <property type="entry name" value="GNAT_dom"/>
</dbReference>
<accession>A0ABQ0RJH0</accession>
<evidence type="ECO:0000256" key="1">
    <source>
        <dbReference type="SAM" id="MobiDB-lite"/>
    </source>
</evidence>
<keyword evidence="4" id="KW-1185">Reference proteome</keyword>
<evidence type="ECO:0000313" key="4">
    <source>
        <dbReference type="Proteomes" id="UP000316242"/>
    </source>
</evidence>
<feature type="region of interest" description="Disordered" evidence="1">
    <location>
        <begin position="152"/>
        <end position="175"/>
    </location>
</feature>
<sequence length="175" mass="19036">MDKRSSQLQVTRFSIEQAACLQRLMESNPGYSQRVTSAVPAADAAIEALTALPPTARAEQKIDLGLWLDAELVGFADLIVGWPRTDTVHIGLLMIDGARQAEGLGKQLHEEVLALVQDYPSITTCRITIVDTNAAEAEPFWTSLGYRPTGEASNHAAGDQKSCAWTRPVTSTRKE</sequence>
<organism evidence="3 4">
    <name type="scientific">Glutamicibacter nicotianae</name>
    <name type="common">Arthrobacter nicotianae</name>
    <dbReference type="NCBI Taxonomy" id="37929"/>
    <lineage>
        <taxon>Bacteria</taxon>
        <taxon>Bacillati</taxon>
        <taxon>Actinomycetota</taxon>
        <taxon>Actinomycetes</taxon>
        <taxon>Micrococcales</taxon>
        <taxon>Micrococcaceae</taxon>
        <taxon>Glutamicibacter</taxon>
    </lineage>
</organism>
<dbReference type="RefSeq" id="WP_141356654.1">
    <property type="nucleotide sequence ID" value="NZ_BAAAWM010000001.1"/>
</dbReference>
<protein>
    <recommendedName>
        <fullName evidence="2">N-acetyltransferase domain-containing protein</fullName>
    </recommendedName>
</protein>
<dbReference type="SUPFAM" id="SSF55729">
    <property type="entry name" value="Acyl-CoA N-acyltransferases (Nat)"/>
    <property type="match status" value="1"/>
</dbReference>
<dbReference type="InterPro" id="IPR016181">
    <property type="entry name" value="Acyl_CoA_acyltransferase"/>
</dbReference>
<reference evidence="3 4" key="1">
    <citation type="submission" date="2019-06" db="EMBL/GenBank/DDBJ databases">
        <title>Whole genome shotgun sequence of Glutamicibacter nicotianae NBRC 14234.</title>
        <authorList>
            <person name="Hosoyama A."/>
            <person name="Uohara A."/>
            <person name="Ohji S."/>
            <person name="Ichikawa N."/>
        </authorList>
    </citation>
    <scope>NUCLEOTIDE SEQUENCE [LARGE SCALE GENOMIC DNA]</scope>
    <source>
        <strain evidence="3 4">NBRC 14234</strain>
    </source>
</reference>
<evidence type="ECO:0000259" key="2">
    <source>
        <dbReference type="PROSITE" id="PS51186"/>
    </source>
</evidence>
<feature type="domain" description="N-acetyltransferase" evidence="2">
    <location>
        <begin position="11"/>
        <end position="170"/>
    </location>
</feature>
<dbReference type="Pfam" id="PF13673">
    <property type="entry name" value="Acetyltransf_10"/>
    <property type="match status" value="1"/>
</dbReference>
<evidence type="ECO:0000313" key="3">
    <source>
        <dbReference type="EMBL" id="GEC11964.1"/>
    </source>
</evidence>
<dbReference type="CDD" id="cd04301">
    <property type="entry name" value="NAT_SF"/>
    <property type="match status" value="1"/>
</dbReference>
<gene>
    <name evidence="3" type="ORF">ANI01nite_11670</name>
</gene>
<comment type="caution">
    <text evidence="3">The sequence shown here is derived from an EMBL/GenBank/DDBJ whole genome shotgun (WGS) entry which is preliminary data.</text>
</comment>